<feature type="region of interest" description="Disordered" evidence="1">
    <location>
        <begin position="57"/>
        <end position="84"/>
    </location>
</feature>
<feature type="region of interest" description="Disordered" evidence="1">
    <location>
        <begin position="20"/>
        <end position="40"/>
    </location>
</feature>
<evidence type="ECO:0000313" key="2">
    <source>
        <dbReference type="EMBL" id="CAK0832928.1"/>
    </source>
</evidence>
<name>A0ABN9SM91_9DINO</name>
<gene>
    <name evidence="2" type="ORF">PCOR1329_LOCUS30776</name>
</gene>
<organism evidence="2 3">
    <name type="scientific">Prorocentrum cordatum</name>
    <dbReference type="NCBI Taxonomy" id="2364126"/>
    <lineage>
        <taxon>Eukaryota</taxon>
        <taxon>Sar</taxon>
        <taxon>Alveolata</taxon>
        <taxon>Dinophyceae</taxon>
        <taxon>Prorocentrales</taxon>
        <taxon>Prorocentraceae</taxon>
        <taxon>Prorocentrum</taxon>
    </lineage>
</organism>
<protein>
    <submittedName>
        <fullName evidence="2">Uncharacterized protein</fullName>
    </submittedName>
</protein>
<reference evidence="2" key="1">
    <citation type="submission" date="2023-10" db="EMBL/GenBank/DDBJ databases">
        <authorList>
            <person name="Chen Y."/>
            <person name="Shah S."/>
            <person name="Dougan E. K."/>
            <person name="Thang M."/>
            <person name="Chan C."/>
        </authorList>
    </citation>
    <scope>NUCLEOTIDE SEQUENCE [LARGE SCALE GENOMIC DNA]</scope>
</reference>
<sequence length="117" mass="13157">MDVRRLAWMWHDFSGLVPARRRRRKEEEEGGGRRKEEEEEAWMRRVVRQGGQEEWCRGITPRGAAGGARQDEGRGGGQGACCEAEGGPRGVKDFRALAMISTHPHSSPRLFDAPEGR</sequence>
<dbReference type="Proteomes" id="UP001189429">
    <property type="component" value="Unassembled WGS sequence"/>
</dbReference>
<comment type="caution">
    <text evidence="2">The sequence shown here is derived from an EMBL/GenBank/DDBJ whole genome shotgun (WGS) entry which is preliminary data.</text>
</comment>
<accession>A0ABN9SM91</accession>
<evidence type="ECO:0000313" key="3">
    <source>
        <dbReference type="Proteomes" id="UP001189429"/>
    </source>
</evidence>
<evidence type="ECO:0000256" key="1">
    <source>
        <dbReference type="SAM" id="MobiDB-lite"/>
    </source>
</evidence>
<dbReference type="EMBL" id="CAUYUJ010011936">
    <property type="protein sequence ID" value="CAK0832928.1"/>
    <property type="molecule type" value="Genomic_DNA"/>
</dbReference>
<feature type="compositionally biased region" description="Basic and acidic residues" evidence="1">
    <location>
        <begin position="25"/>
        <end position="36"/>
    </location>
</feature>
<keyword evidence="3" id="KW-1185">Reference proteome</keyword>
<proteinExistence type="predicted"/>